<evidence type="ECO:0000256" key="1">
    <source>
        <dbReference type="SAM" id="MobiDB-lite"/>
    </source>
</evidence>
<evidence type="ECO:0000313" key="4">
    <source>
        <dbReference type="Proteomes" id="UP001212152"/>
    </source>
</evidence>
<proteinExistence type="predicted"/>
<evidence type="ECO:0000256" key="2">
    <source>
        <dbReference type="SAM" id="Phobius"/>
    </source>
</evidence>
<feature type="region of interest" description="Disordered" evidence="1">
    <location>
        <begin position="146"/>
        <end position="165"/>
    </location>
</feature>
<evidence type="ECO:0000313" key="3">
    <source>
        <dbReference type="EMBL" id="KAJ3166340.1"/>
    </source>
</evidence>
<gene>
    <name evidence="3" type="ORF">HDU87_002216</name>
</gene>
<name>A0AAD5TCA0_9FUNG</name>
<comment type="caution">
    <text evidence="3">The sequence shown here is derived from an EMBL/GenBank/DDBJ whole genome shotgun (WGS) entry which is preliminary data.</text>
</comment>
<keyword evidence="2" id="KW-0812">Transmembrane</keyword>
<dbReference type="EMBL" id="JADGJQ010000176">
    <property type="protein sequence ID" value="KAJ3166340.1"/>
    <property type="molecule type" value="Genomic_DNA"/>
</dbReference>
<feature type="transmembrane region" description="Helical" evidence="2">
    <location>
        <begin position="30"/>
        <end position="47"/>
    </location>
</feature>
<sequence>MALGPSGLKLLPWRGFGCDWKLKELASQQALIFSCITVTHIAFLSFLRTIYNEYRARVGAPDIAGFVELTRKNCGALDDAVIQNTVYGVSDVAASLGMAGPYAVFLAPTGSTAMRFEEWGAIVVGGGYTINERGHVCPVAGLNRETTKFPSSQPRRRLQASATDPSRRQTDYYFAFSSSPRASLDYRCVLYVNAVAPGGRTVNYGIAHNRYNTKKNQGMEGSVFMQRMPQIISVGGLDIVGGDFNKRAVGSNTGQADRPRRPRTGINKDIFPAANPLFFGEQVQDKANTPMAGIKSATEGTTKSKALYDYFITSERVTAVTAQNGWLAMYSWLRAMARQTRRLSLPII</sequence>
<keyword evidence="2" id="KW-0472">Membrane</keyword>
<dbReference type="AlphaFoldDB" id="A0AAD5TCA0"/>
<keyword evidence="4" id="KW-1185">Reference proteome</keyword>
<evidence type="ECO:0008006" key="5">
    <source>
        <dbReference type="Google" id="ProtNLM"/>
    </source>
</evidence>
<dbReference type="Proteomes" id="UP001212152">
    <property type="component" value="Unassembled WGS sequence"/>
</dbReference>
<organism evidence="3 4">
    <name type="scientific">Geranomyces variabilis</name>
    <dbReference type="NCBI Taxonomy" id="109894"/>
    <lineage>
        <taxon>Eukaryota</taxon>
        <taxon>Fungi</taxon>
        <taxon>Fungi incertae sedis</taxon>
        <taxon>Chytridiomycota</taxon>
        <taxon>Chytridiomycota incertae sedis</taxon>
        <taxon>Chytridiomycetes</taxon>
        <taxon>Spizellomycetales</taxon>
        <taxon>Powellomycetaceae</taxon>
        <taxon>Geranomyces</taxon>
    </lineage>
</organism>
<keyword evidence="2" id="KW-1133">Transmembrane helix</keyword>
<reference evidence="3" key="1">
    <citation type="submission" date="2020-05" db="EMBL/GenBank/DDBJ databases">
        <title>Phylogenomic resolution of chytrid fungi.</title>
        <authorList>
            <person name="Stajich J.E."/>
            <person name="Amses K."/>
            <person name="Simmons R."/>
            <person name="Seto K."/>
            <person name="Myers J."/>
            <person name="Bonds A."/>
            <person name="Quandt C.A."/>
            <person name="Barry K."/>
            <person name="Liu P."/>
            <person name="Grigoriev I."/>
            <person name="Longcore J.E."/>
            <person name="James T.Y."/>
        </authorList>
    </citation>
    <scope>NUCLEOTIDE SEQUENCE</scope>
    <source>
        <strain evidence="3">JEL0379</strain>
    </source>
</reference>
<accession>A0AAD5TCA0</accession>
<protein>
    <recommendedName>
        <fullName evidence="5">Endonuclease/exonuclease/phosphatase domain-containing protein</fullName>
    </recommendedName>
</protein>